<reference evidence="2 3" key="1">
    <citation type="submission" date="2020-05" db="EMBL/GenBank/DDBJ databases">
        <title>Genome sequence of Kribbella sandramycini ATCC 39419.</title>
        <authorList>
            <person name="Maclea K.S."/>
            <person name="Fair J.L."/>
        </authorList>
    </citation>
    <scope>NUCLEOTIDE SEQUENCE [LARGE SCALE GENOMIC DNA]</scope>
    <source>
        <strain evidence="2 3">ATCC 39419</strain>
    </source>
</reference>
<evidence type="ECO:0000313" key="1">
    <source>
        <dbReference type="EMBL" id="MBB6566269.1"/>
    </source>
</evidence>
<evidence type="ECO:0000313" key="2">
    <source>
        <dbReference type="EMBL" id="NOL43068.1"/>
    </source>
</evidence>
<dbReference type="EMBL" id="JACHKF010000001">
    <property type="protein sequence ID" value="MBB6566269.1"/>
    <property type="molecule type" value="Genomic_DNA"/>
</dbReference>
<dbReference type="AlphaFoldDB" id="A0A7Y4P1K9"/>
<dbReference type="Proteomes" id="UP000553957">
    <property type="component" value="Unassembled WGS sequence"/>
</dbReference>
<accession>A0A7Y4P1K9</accession>
<dbReference type="Proteomes" id="UP000534306">
    <property type="component" value="Unassembled WGS sequence"/>
</dbReference>
<reference evidence="1 4" key="2">
    <citation type="submission" date="2020-08" db="EMBL/GenBank/DDBJ databases">
        <title>Sequencing the genomes of 1000 actinobacteria strains.</title>
        <authorList>
            <person name="Klenk H.-P."/>
        </authorList>
    </citation>
    <scope>NUCLEOTIDE SEQUENCE [LARGE SCALE GENOMIC DNA]</scope>
    <source>
        <strain evidence="1 4">DSM 15626</strain>
    </source>
</reference>
<keyword evidence="3" id="KW-1185">Reference proteome</keyword>
<gene>
    <name evidence="1" type="ORF">HNR71_001906</name>
    <name evidence="2" type="ORF">HPO96_22735</name>
</gene>
<comment type="caution">
    <text evidence="2">The sequence shown here is derived from an EMBL/GenBank/DDBJ whole genome shotgun (WGS) entry which is preliminary data.</text>
</comment>
<protein>
    <submittedName>
        <fullName evidence="2">Uncharacterized protein</fullName>
    </submittedName>
</protein>
<name>A0A7Y4P1K9_9ACTN</name>
<dbReference type="RefSeq" id="WP_171675688.1">
    <property type="nucleotide sequence ID" value="NZ_BAAAGT010000010.1"/>
</dbReference>
<sequence>MPEIFQQFGGMLDAAHSYRTIGQDRMAAAEDQLSLANGLSSGAWMDSSFDDYFANVNIQVNQTTAHANDAVTRGNVIDQCQMDGQATLATCRGIAAGLRV</sequence>
<organism evidence="2 3">
    <name type="scientific">Kribbella sandramycini</name>
    <dbReference type="NCBI Taxonomy" id="60450"/>
    <lineage>
        <taxon>Bacteria</taxon>
        <taxon>Bacillati</taxon>
        <taxon>Actinomycetota</taxon>
        <taxon>Actinomycetes</taxon>
        <taxon>Propionibacteriales</taxon>
        <taxon>Kribbellaceae</taxon>
        <taxon>Kribbella</taxon>
    </lineage>
</organism>
<evidence type="ECO:0000313" key="4">
    <source>
        <dbReference type="Proteomes" id="UP000553957"/>
    </source>
</evidence>
<proteinExistence type="predicted"/>
<dbReference type="EMBL" id="JABJRC010000005">
    <property type="protein sequence ID" value="NOL43068.1"/>
    <property type="molecule type" value="Genomic_DNA"/>
</dbReference>
<evidence type="ECO:0000313" key="3">
    <source>
        <dbReference type="Proteomes" id="UP000534306"/>
    </source>
</evidence>